<comment type="similarity">
    <text evidence="2">Belongs to the Ap4A hydrolase family.</text>
</comment>
<evidence type="ECO:0000259" key="9">
    <source>
        <dbReference type="Pfam" id="PF00149"/>
    </source>
</evidence>
<dbReference type="EMBL" id="CP124755">
    <property type="protein sequence ID" value="WGZ91328.1"/>
    <property type="molecule type" value="Genomic_DNA"/>
</dbReference>
<reference evidence="10" key="2">
    <citation type="submission" date="2023-04" db="EMBL/GenBank/DDBJ databases">
        <authorList>
            <person name="Beletskiy A.V."/>
            <person name="Mardanov A.V."/>
            <person name="Ravin N.V."/>
        </authorList>
    </citation>
    <scope>NUCLEOTIDE SEQUENCE</scope>
    <source>
        <strain evidence="10">GKL-01</strain>
    </source>
</reference>
<feature type="domain" description="Calcineurin-like phosphoesterase" evidence="9">
    <location>
        <begin position="1"/>
        <end position="152"/>
    </location>
</feature>
<dbReference type="NCBIfam" id="TIGR00668">
    <property type="entry name" value="apaH"/>
    <property type="match status" value="1"/>
</dbReference>
<dbReference type="Gene3D" id="3.60.21.10">
    <property type="match status" value="1"/>
</dbReference>
<accession>A0AA95H8Y1</accession>
<comment type="function">
    <text evidence="1">Hydrolyzes diadenosine 5',5'''-P1,P4-tetraphosphate to yield ADP.</text>
</comment>
<protein>
    <recommendedName>
        <fullName evidence="3">bis(5'-nucleosyl)-tetraphosphatase (symmetrical)</fullName>
        <ecNumber evidence="3">3.6.1.41</ecNumber>
    </recommendedName>
    <alternativeName>
        <fullName evidence="6">Ap4A hydrolase</fullName>
    </alternativeName>
    <alternativeName>
        <fullName evidence="5">Diadenosine 5',5'''-P1,P4-tetraphosphate pyrophosphohydrolase</fullName>
    </alternativeName>
    <alternativeName>
        <fullName evidence="7">Diadenosine tetraphosphatase</fullName>
    </alternativeName>
</protein>
<name>A0AA95H8Y1_9GAMM</name>
<dbReference type="PIRSF" id="PIRSF000903">
    <property type="entry name" value="B5n-ttraPtase_sm"/>
    <property type="match status" value="1"/>
</dbReference>
<dbReference type="Pfam" id="PF00149">
    <property type="entry name" value="Metallophos"/>
    <property type="match status" value="1"/>
</dbReference>
<proteinExistence type="inferred from homology"/>
<dbReference type="GO" id="GO:0008803">
    <property type="term" value="F:bis(5'-nucleosyl)-tetraphosphatase (symmetrical) activity"/>
    <property type="evidence" value="ECO:0007669"/>
    <property type="project" value="UniProtKB-EC"/>
</dbReference>
<evidence type="ECO:0000256" key="3">
    <source>
        <dbReference type="ARBA" id="ARBA00012506"/>
    </source>
</evidence>
<evidence type="ECO:0000313" key="10">
    <source>
        <dbReference type="EMBL" id="WGZ91328.1"/>
    </source>
</evidence>
<organism evidence="10">
    <name type="scientific">Candidatus Thiocaldithrix dubininis</name>
    <dbReference type="NCBI Taxonomy" id="3080823"/>
    <lineage>
        <taxon>Bacteria</taxon>
        <taxon>Pseudomonadati</taxon>
        <taxon>Pseudomonadota</taxon>
        <taxon>Gammaproteobacteria</taxon>
        <taxon>Thiotrichales</taxon>
        <taxon>Thiotrichaceae</taxon>
        <taxon>Candidatus Thiocaldithrix</taxon>
    </lineage>
</organism>
<evidence type="ECO:0000256" key="1">
    <source>
        <dbReference type="ARBA" id="ARBA00003413"/>
    </source>
</evidence>
<sequence>MAIYAIGDLQGCYDPLRRLLDKLQFDLNQDQVWFAGDLVNRGKQSLETLRFVRSLGKSAITVLGNHDVSLICAFHGLRKPHRTLSELVAAPDYAELVAWLAQQPFLHIDKRLGYAMSHAGISPQWDLATAQTCAQQLSMQLNSDNPLAWLKAVYGDEPDVWQDDLQGVARDRYSLNAFTRMRYCRLNGSLDFENKDSPQSLVKSDTVPKLIPWFLFPRKQALGVTTVFGHWSTLGYYHSSSAIALDTGCVWGGRLTAIQLDTNNTSAISITCNDYG</sequence>
<dbReference type="EC" id="3.6.1.41" evidence="3"/>
<keyword evidence="4 10" id="KW-0378">Hydrolase</keyword>
<evidence type="ECO:0000256" key="8">
    <source>
        <dbReference type="ARBA" id="ARBA00049417"/>
    </source>
</evidence>
<dbReference type="KEGG" id="tdu:QJT80_02380"/>
<dbReference type="InterPro" id="IPR004617">
    <property type="entry name" value="ApaH"/>
</dbReference>
<dbReference type="AlphaFoldDB" id="A0AA95H8Y1"/>
<evidence type="ECO:0000256" key="2">
    <source>
        <dbReference type="ARBA" id="ARBA00005419"/>
    </source>
</evidence>
<dbReference type="InterPro" id="IPR004843">
    <property type="entry name" value="Calcineurin-like_PHP"/>
</dbReference>
<dbReference type="CDD" id="cd07422">
    <property type="entry name" value="MPP_ApaH"/>
    <property type="match status" value="1"/>
</dbReference>
<evidence type="ECO:0000256" key="7">
    <source>
        <dbReference type="ARBA" id="ARBA00033210"/>
    </source>
</evidence>
<comment type="catalytic activity">
    <reaction evidence="8">
        <text>P(1),P(4)-bis(5'-adenosyl) tetraphosphate + H2O = 2 ADP + 2 H(+)</text>
        <dbReference type="Rhea" id="RHEA:24252"/>
        <dbReference type="ChEBI" id="CHEBI:15377"/>
        <dbReference type="ChEBI" id="CHEBI:15378"/>
        <dbReference type="ChEBI" id="CHEBI:58141"/>
        <dbReference type="ChEBI" id="CHEBI:456216"/>
        <dbReference type="EC" id="3.6.1.41"/>
    </reaction>
</comment>
<evidence type="ECO:0000256" key="4">
    <source>
        <dbReference type="ARBA" id="ARBA00022801"/>
    </source>
</evidence>
<dbReference type="SUPFAM" id="SSF56300">
    <property type="entry name" value="Metallo-dependent phosphatases"/>
    <property type="match status" value="1"/>
</dbReference>
<gene>
    <name evidence="10" type="ORF">QJT80_02380</name>
</gene>
<dbReference type="PANTHER" id="PTHR40942:SF4">
    <property type="entry name" value="CYTOCHROME C5"/>
    <property type="match status" value="1"/>
</dbReference>
<dbReference type="PANTHER" id="PTHR40942">
    <property type="match status" value="1"/>
</dbReference>
<dbReference type="InterPro" id="IPR029052">
    <property type="entry name" value="Metallo-depent_PP-like"/>
</dbReference>
<reference evidence="10" key="1">
    <citation type="journal article" date="2023" name="Int. J. Mol. Sci.">
        <title>Metagenomics Revealed a New Genus 'Candidatus Thiocaldithrix dubininis' gen. nov., sp. nov. and a New Species 'Candidatus Thiothrix putei' sp. nov. in the Family Thiotrichaceae, Some Members of Which Have Traits of Both Na+- and H+-Motive Energetics.</title>
        <authorList>
            <person name="Ravin N.V."/>
            <person name="Muntyan M.S."/>
            <person name="Smolyakov D.D."/>
            <person name="Rudenko T.S."/>
            <person name="Beletsky A.V."/>
            <person name="Mardanov A.V."/>
            <person name="Grabovich M.Y."/>
        </authorList>
    </citation>
    <scope>NUCLEOTIDE SEQUENCE</scope>
    <source>
        <strain evidence="10">GKL-01</strain>
    </source>
</reference>
<dbReference type="NCBIfam" id="NF001204">
    <property type="entry name" value="PRK00166.1"/>
    <property type="match status" value="1"/>
</dbReference>
<dbReference type="Proteomes" id="UP001300672">
    <property type="component" value="Chromosome"/>
</dbReference>
<evidence type="ECO:0000256" key="5">
    <source>
        <dbReference type="ARBA" id="ARBA00031248"/>
    </source>
</evidence>
<evidence type="ECO:0000256" key="6">
    <source>
        <dbReference type="ARBA" id="ARBA00032248"/>
    </source>
</evidence>